<keyword evidence="3" id="KW-1133">Transmembrane helix</keyword>
<dbReference type="Gene3D" id="3.10.120.10">
    <property type="entry name" value="Cytochrome b5-like heme/steroid binding domain"/>
    <property type="match status" value="1"/>
</dbReference>
<feature type="region of interest" description="Disordered" evidence="2">
    <location>
        <begin position="1"/>
        <end position="23"/>
    </location>
</feature>
<protein>
    <recommendedName>
        <fullName evidence="4">Cytochrome b5 heme-binding domain-containing protein</fullName>
    </recommendedName>
</protein>
<feature type="compositionally biased region" description="Polar residues" evidence="2">
    <location>
        <begin position="12"/>
        <end position="23"/>
    </location>
</feature>
<dbReference type="Proteomes" id="UP000274822">
    <property type="component" value="Unassembled WGS sequence"/>
</dbReference>
<keyword evidence="3" id="KW-0812">Transmembrane</keyword>
<evidence type="ECO:0000313" key="6">
    <source>
        <dbReference type="Proteomes" id="UP000274822"/>
    </source>
</evidence>
<keyword evidence="3" id="KW-0472">Membrane</keyword>
<dbReference type="PANTHER" id="PTHR10281:SF76">
    <property type="entry name" value="CALCUTTA CUP-RELATED"/>
    <property type="match status" value="1"/>
</dbReference>
<dbReference type="SMART" id="SM01117">
    <property type="entry name" value="Cyt-b5"/>
    <property type="match status" value="1"/>
</dbReference>
<sequence length="178" mass="20238">MSNLSQRKKPATSPSGPDSETDISLKSNESGSLVFTVLKVFVWIVVMFFFCSYLVTETWTWGYEGKYTNLKRYIPKNELVLSEEQLKVYDGSDPNLPIYIAIDGEVFDVTEGRGYYGPVRASYWNVVLGGSYHQFAGRDAARAWVTGCFETHLTHDLRGLTEEQMKVLLPKPRFPLFS</sequence>
<dbReference type="GO" id="GO:0016020">
    <property type="term" value="C:membrane"/>
    <property type="evidence" value="ECO:0007669"/>
    <property type="project" value="TreeGrafter"/>
</dbReference>
<proteinExistence type="inferred from homology"/>
<comment type="caution">
    <text evidence="5">The sequence shown here is derived from an EMBL/GenBank/DDBJ whole genome shotgun (WGS) entry which is preliminary data.</text>
</comment>
<dbReference type="Pfam" id="PF00173">
    <property type="entry name" value="Cyt-b5"/>
    <property type="match status" value="1"/>
</dbReference>
<dbReference type="PANTHER" id="PTHR10281">
    <property type="entry name" value="MEMBRANE-ASSOCIATED PROGESTERONE RECEPTOR COMPONENT-RELATED"/>
    <property type="match status" value="1"/>
</dbReference>
<name>A0A433Q7C8_9FUNG</name>
<dbReference type="InterPro" id="IPR036400">
    <property type="entry name" value="Cyt_B5-like_heme/steroid_sf"/>
</dbReference>
<dbReference type="SUPFAM" id="SSF55856">
    <property type="entry name" value="Cytochrome b5-like heme/steroid binding domain"/>
    <property type="match status" value="1"/>
</dbReference>
<dbReference type="InterPro" id="IPR001199">
    <property type="entry name" value="Cyt_B5-like_heme/steroid-bd"/>
</dbReference>
<dbReference type="AlphaFoldDB" id="A0A433Q7C8"/>
<organism evidence="5 6">
    <name type="scientific">Jimgerdemannia flammicorona</name>
    <dbReference type="NCBI Taxonomy" id="994334"/>
    <lineage>
        <taxon>Eukaryota</taxon>
        <taxon>Fungi</taxon>
        <taxon>Fungi incertae sedis</taxon>
        <taxon>Mucoromycota</taxon>
        <taxon>Mucoromycotina</taxon>
        <taxon>Endogonomycetes</taxon>
        <taxon>Endogonales</taxon>
        <taxon>Endogonaceae</taxon>
        <taxon>Jimgerdemannia</taxon>
    </lineage>
</organism>
<evidence type="ECO:0000313" key="5">
    <source>
        <dbReference type="EMBL" id="RUS25659.1"/>
    </source>
</evidence>
<gene>
    <name evidence="5" type="ORF">BC938DRAFT_471824</name>
</gene>
<comment type="similarity">
    <text evidence="1">Belongs to the cytochrome b5 family. MAPR subfamily.</text>
</comment>
<dbReference type="GO" id="GO:0012505">
    <property type="term" value="C:endomembrane system"/>
    <property type="evidence" value="ECO:0007669"/>
    <property type="project" value="TreeGrafter"/>
</dbReference>
<feature type="compositionally biased region" description="Basic residues" evidence="2">
    <location>
        <begin position="1"/>
        <end position="10"/>
    </location>
</feature>
<evidence type="ECO:0000256" key="3">
    <source>
        <dbReference type="SAM" id="Phobius"/>
    </source>
</evidence>
<dbReference type="EMBL" id="RBNJ01012387">
    <property type="protein sequence ID" value="RUS25659.1"/>
    <property type="molecule type" value="Genomic_DNA"/>
</dbReference>
<feature type="domain" description="Cytochrome b5 heme-binding" evidence="4">
    <location>
        <begin position="81"/>
        <end position="178"/>
    </location>
</feature>
<evidence type="ECO:0000259" key="4">
    <source>
        <dbReference type="SMART" id="SM01117"/>
    </source>
</evidence>
<dbReference type="InterPro" id="IPR050577">
    <property type="entry name" value="MAPR/NEUFC/NENF-like"/>
</dbReference>
<evidence type="ECO:0000256" key="1">
    <source>
        <dbReference type="ARBA" id="ARBA00038357"/>
    </source>
</evidence>
<reference evidence="5 6" key="1">
    <citation type="journal article" date="2018" name="New Phytol.">
        <title>Phylogenomics of Endogonaceae and evolution of mycorrhizas within Mucoromycota.</title>
        <authorList>
            <person name="Chang Y."/>
            <person name="Desiro A."/>
            <person name="Na H."/>
            <person name="Sandor L."/>
            <person name="Lipzen A."/>
            <person name="Clum A."/>
            <person name="Barry K."/>
            <person name="Grigoriev I.V."/>
            <person name="Martin F.M."/>
            <person name="Stajich J.E."/>
            <person name="Smith M.E."/>
            <person name="Bonito G."/>
            <person name="Spatafora J.W."/>
        </authorList>
    </citation>
    <scope>NUCLEOTIDE SEQUENCE [LARGE SCALE GENOMIC DNA]</scope>
    <source>
        <strain evidence="5 6">AD002</strain>
    </source>
</reference>
<feature type="transmembrane region" description="Helical" evidence="3">
    <location>
        <begin position="33"/>
        <end position="56"/>
    </location>
</feature>
<keyword evidence="6" id="KW-1185">Reference proteome</keyword>
<accession>A0A433Q7C8</accession>
<evidence type="ECO:0000256" key="2">
    <source>
        <dbReference type="SAM" id="MobiDB-lite"/>
    </source>
</evidence>